<proteinExistence type="predicted"/>
<evidence type="ECO:0000313" key="1">
    <source>
        <dbReference type="EMBL" id="KAE8330370.1"/>
    </source>
</evidence>
<dbReference type="Proteomes" id="UP000325945">
    <property type="component" value="Unassembled WGS sequence"/>
</dbReference>
<accession>A0A5N6XFQ5</accession>
<reference evidence="2" key="1">
    <citation type="submission" date="2019-04" db="EMBL/GenBank/DDBJ databases">
        <title>Friends and foes A comparative genomics studyof 23 Aspergillus species from section Flavi.</title>
        <authorList>
            <consortium name="DOE Joint Genome Institute"/>
            <person name="Kjaerbolling I."/>
            <person name="Vesth T."/>
            <person name="Frisvad J.C."/>
            <person name="Nybo J.L."/>
            <person name="Theobald S."/>
            <person name="Kildgaard S."/>
            <person name="Isbrandt T."/>
            <person name="Kuo A."/>
            <person name="Sato A."/>
            <person name="Lyhne E.K."/>
            <person name="Kogle M.E."/>
            <person name="Wiebenga A."/>
            <person name="Kun R.S."/>
            <person name="Lubbers R.J."/>
            <person name="Makela M.R."/>
            <person name="Barry K."/>
            <person name="Chovatia M."/>
            <person name="Clum A."/>
            <person name="Daum C."/>
            <person name="Haridas S."/>
            <person name="He G."/>
            <person name="LaButti K."/>
            <person name="Lipzen A."/>
            <person name="Mondo S."/>
            <person name="Riley R."/>
            <person name="Salamov A."/>
            <person name="Simmons B.A."/>
            <person name="Magnuson J.K."/>
            <person name="Henrissat B."/>
            <person name="Mortensen U.H."/>
            <person name="Larsen T.O."/>
            <person name="Devries R.P."/>
            <person name="Grigoriev I.V."/>
            <person name="Machida M."/>
            <person name="Baker S.E."/>
            <person name="Andersen M.R."/>
        </authorList>
    </citation>
    <scope>NUCLEOTIDE SEQUENCE [LARGE SCALE GENOMIC DNA]</scope>
    <source>
        <strain evidence="2">CBS 130017</strain>
    </source>
</reference>
<sequence length="76" mass="8740">MLRPSLALQAAISSHTDRLPGRSAAILDYAVFSSWRSKWARRSPRCWANREGWPDYSKLTRRRKSLAWNCVSMDGS</sequence>
<protein>
    <submittedName>
        <fullName evidence="1">Uncharacterized protein</fullName>
    </submittedName>
</protein>
<dbReference type="EMBL" id="ML741774">
    <property type="protein sequence ID" value="KAE8330370.1"/>
    <property type="molecule type" value="Genomic_DNA"/>
</dbReference>
<organism evidence="1 2">
    <name type="scientific">Aspergillus sergii</name>
    <dbReference type="NCBI Taxonomy" id="1034303"/>
    <lineage>
        <taxon>Eukaryota</taxon>
        <taxon>Fungi</taxon>
        <taxon>Dikarya</taxon>
        <taxon>Ascomycota</taxon>
        <taxon>Pezizomycotina</taxon>
        <taxon>Eurotiomycetes</taxon>
        <taxon>Eurotiomycetidae</taxon>
        <taxon>Eurotiales</taxon>
        <taxon>Aspergillaceae</taxon>
        <taxon>Aspergillus</taxon>
        <taxon>Aspergillus subgen. Circumdati</taxon>
    </lineage>
</organism>
<gene>
    <name evidence="1" type="ORF">BDV39DRAFT_170548</name>
</gene>
<name>A0A5N6XFQ5_9EURO</name>
<dbReference type="AlphaFoldDB" id="A0A5N6XFQ5"/>
<evidence type="ECO:0000313" key="2">
    <source>
        <dbReference type="Proteomes" id="UP000325945"/>
    </source>
</evidence>
<keyword evidence="2" id="KW-1185">Reference proteome</keyword>